<dbReference type="AlphaFoldDB" id="A0A1F6BB96"/>
<dbReference type="InterPro" id="IPR027417">
    <property type="entry name" value="P-loop_NTPase"/>
</dbReference>
<dbReference type="SUPFAM" id="SSF53795">
    <property type="entry name" value="PEP carboxykinase-like"/>
    <property type="match status" value="1"/>
</dbReference>
<sequence>MTKSDQEYYYLTIGGFIIEIFFCPQKEEVCLSQRKRLMSEVKQEFLPFLTKKPKTADARIEFHFRIPIVFPFDKKKNRLFFITYFIDEGDKILTYYYLNAFQFSYLLLYVLHKLLVRHQGFVLHASACLINDRIDLFMGPSGAGKTTVLNNLKKYYRPFADDTVIVRKKGSDFRVYQTPLNESNRKMIKASSKSYRLGRIFFIHKARSDRIDKIAETESVIARLSNQLRSRKQDKSQQFKTLLQLVNKKIFFELYFKKVSADLGQLLV</sequence>
<evidence type="ECO:0000313" key="2">
    <source>
        <dbReference type="Proteomes" id="UP000176228"/>
    </source>
</evidence>
<dbReference type="Gene3D" id="3.40.50.300">
    <property type="entry name" value="P-loop containing nucleotide triphosphate hydrolases"/>
    <property type="match status" value="1"/>
</dbReference>
<dbReference type="EMBL" id="MFJU01000035">
    <property type="protein sequence ID" value="OGG34180.1"/>
    <property type="molecule type" value="Genomic_DNA"/>
</dbReference>
<dbReference type="Proteomes" id="UP000176228">
    <property type="component" value="Unassembled WGS sequence"/>
</dbReference>
<name>A0A1F6BB96_9BACT</name>
<protein>
    <submittedName>
        <fullName evidence="1">Uncharacterized protein</fullName>
    </submittedName>
</protein>
<comment type="caution">
    <text evidence="1">The sequence shown here is derived from an EMBL/GenBank/DDBJ whole genome shotgun (WGS) entry which is preliminary data.</text>
</comment>
<reference evidence="1 2" key="1">
    <citation type="journal article" date="2016" name="Nat. Commun.">
        <title>Thousands of microbial genomes shed light on interconnected biogeochemical processes in an aquifer system.</title>
        <authorList>
            <person name="Anantharaman K."/>
            <person name="Brown C.T."/>
            <person name="Hug L.A."/>
            <person name="Sharon I."/>
            <person name="Castelle C.J."/>
            <person name="Probst A.J."/>
            <person name="Thomas B.C."/>
            <person name="Singh A."/>
            <person name="Wilkins M.J."/>
            <person name="Karaoz U."/>
            <person name="Brodie E.L."/>
            <person name="Williams K.H."/>
            <person name="Hubbard S.S."/>
            <person name="Banfield J.F."/>
        </authorList>
    </citation>
    <scope>NUCLEOTIDE SEQUENCE [LARGE SCALE GENOMIC DNA]</scope>
</reference>
<accession>A0A1F6BB96</accession>
<organism evidence="1 2">
    <name type="scientific">Candidatus Gottesmanbacteria bacterium RIFCSPLOWO2_01_FULL_42_22</name>
    <dbReference type="NCBI Taxonomy" id="1798391"/>
    <lineage>
        <taxon>Bacteria</taxon>
        <taxon>Candidatus Gottesmaniibacteriota</taxon>
    </lineage>
</organism>
<evidence type="ECO:0000313" key="1">
    <source>
        <dbReference type="EMBL" id="OGG34180.1"/>
    </source>
</evidence>
<gene>
    <name evidence="1" type="ORF">A2968_03330</name>
</gene>
<dbReference type="STRING" id="1798391.A2968_03330"/>
<proteinExistence type="predicted"/>